<name>A0A368FTG8_ANCCA</name>
<dbReference type="InterPro" id="IPR002213">
    <property type="entry name" value="UDP_glucos_trans"/>
</dbReference>
<evidence type="ECO:0000313" key="3">
    <source>
        <dbReference type="Proteomes" id="UP000252519"/>
    </source>
</evidence>
<comment type="caution">
    <text evidence="2">The sequence shown here is derived from an EMBL/GenBank/DDBJ whole genome shotgun (WGS) entry which is preliminary data.</text>
</comment>
<proteinExistence type="predicted"/>
<dbReference type="STRING" id="29170.A0A368FTG8"/>
<dbReference type="Pfam" id="PF00201">
    <property type="entry name" value="UDPGT"/>
    <property type="match status" value="1"/>
</dbReference>
<reference evidence="2 3" key="1">
    <citation type="submission" date="2014-10" db="EMBL/GenBank/DDBJ databases">
        <title>Draft genome of the hookworm Ancylostoma caninum.</title>
        <authorList>
            <person name="Mitreva M."/>
        </authorList>
    </citation>
    <scope>NUCLEOTIDE SEQUENCE [LARGE SCALE GENOMIC DNA]</scope>
    <source>
        <strain evidence="2 3">Baltimore</strain>
    </source>
</reference>
<keyword evidence="1" id="KW-0808">Transferase</keyword>
<organism evidence="2 3">
    <name type="scientific">Ancylostoma caninum</name>
    <name type="common">Dog hookworm</name>
    <dbReference type="NCBI Taxonomy" id="29170"/>
    <lineage>
        <taxon>Eukaryota</taxon>
        <taxon>Metazoa</taxon>
        <taxon>Ecdysozoa</taxon>
        <taxon>Nematoda</taxon>
        <taxon>Chromadorea</taxon>
        <taxon>Rhabditida</taxon>
        <taxon>Rhabditina</taxon>
        <taxon>Rhabditomorpha</taxon>
        <taxon>Strongyloidea</taxon>
        <taxon>Ancylostomatidae</taxon>
        <taxon>Ancylostomatinae</taxon>
        <taxon>Ancylostoma</taxon>
    </lineage>
</organism>
<protein>
    <submittedName>
        <fullName evidence="2">Uncharacterized protein</fullName>
    </submittedName>
</protein>
<sequence length="116" mass="13195">MRISTLIRTKPFNASERLVKFTEFVLSNGGMKELLVEGRKIPFMKYHNLDIFVPLGAINISTSYILSSLMDINYLSTNDLRILVQADRLYPSNGKEFVDINHLQCHLAADDVPYSS</sequence>
<evidence type="ECO:0000313" key="2">
    <source>
        <dbReference type="EMBL" id="RCN35521.1"/>
    </source>
</evidence>
<evidence type="ECO:0000256" key="1">
    <source>
        <dbReference type="ARBA" id="ARBA00022679"/>
    </source>
</evidence>
<gene>
    <name evidence="2" type="ORF">ANCCAN_18604</name>
</gene>
<accession>A0A368FTG8</accession>
<dbReference type="Proteomes" id="UP000252519">
    <property type="component" value="Unassembled WGS sequence"/>
</dbReference>
<dbReference type="EMBL" id="JOJR01000652">
    <property type="protein sequence ID" value="RCN35521.1"/>
    <property type="molecule type" value="Genomic_DNA"/>
</dbReference>
<keyword evidence="3" id="KW-1185">Reference proteome</keyword>
<dbReference type="GO" id="GO:0008194">
    <property type="term" value="F:UDP-glycosyltransferase activity"/>
    <property type="evidence" value="ECO:0007669"/>
    <property type="project" value="InterPro"/>
</dbReference>
<dbReference type="AlphaFoldDB" id="A0A368FTG8"/>
<dbReference type="OrthoDB" id="5835829at2759"/>